<dbReference type="PANTHER" id="PTHR33240:SF15">
    <property type="entry name" value="GAG-PRO-LIKE PROTEIN"/>
    <property type="match status" value="1"/>
</dbReference>
<organism evidence="2 3">
    <name type="scientific">Rhamnella rubrinervis</name>
    <dbReference type="NCBI Taxonomy" id="2594499"/>
    <lineage>
        <taxon>Eukaryota</taxon>
        <taxon>Viridiplantae</taxon>
        <taxon>Streptophyta</taxon>
        <taxon>Embryophyta</taxon>
        <taxon>Tracheophyta</taxon>
        <taxon>Spermatophyta</taxon>
        <taxon>Magnoliopsida</taxon>
        <taxon>eudicotyledons</taxon>
        <taxon>Gunneridae</taxon>
        <taxon>Pentapetalae</taxon>
        <taxon>rosids</taxon>
        <taxon>fabids</taxon>
        <taxon>Rosales</taxon>
        <taxon>Rhamnaceae</taxon>
        <taxon>rhamnoid group</taxon>
        <taxon>Rhamneae</taxon>
        <taxon>Rhamnella</taxon>
    </lineage>
</organism>
<feature type="compositionally biased region" description="Basic and acidic residues" evidence="1">
    <location>
        <begin position="255"/>
        <end position="273"/>
    </location>
</feature>
<dbReference type="OrthoDB" id="1166097at2759"/>
<protein>
    <submittedName>
        <fullName evidence="2">Uncharacterized protein</fullName>
    </submittedName>
</protein>
<reference evidence="2" key="1">
    <citation type="submission" date="2020-03" db="EMBL/GenBank/DDBJ databases">
        <title>A high-quality chromosome-level genome assembly of a woody plant with both climbing and erect habits, Rhamnella rubrinervis.</title>
        <authorList>
            <person name="Lu Z."/>
            <person name="Yang Y."/>
            <person name="Zhu X."/>
            <person name="Sun Y."/>
        </authorList>
    </citation>
    <scope>NUCLEOTIDE SEQUENCE</scope>
    <source>
        <strain evidence="2">BYM</strain>
        <tissue evidence="2">Leaf</tissue>
    </source>
</reference>
<name>A0A8K0H0Q3_9ROSA</name>
<accession>A0A8K0H0Q3</accession>
<evidence type="ECO:0000313" key="2">
    <source>
        <dbReference type="EMBL" id="KAF3443549.1"/>
    </source>
</evidence>
<proteinExistence type="predicted"/>
<dbReference type="Proteomes" id="UP000796880">
    <property type="component" value="Unassembled WGS sequence"/>
</dbReference>
<dbReference type="EMBL" id="VOIH02000006">
    <property type="protein sequence ID" value="KAF3443549.1"/>
    <property type="molecule type" value="Genomic_DNA"/>
</dbReference>
<sequence length="346" mass="38316">MRDSSAGFFLGRERGNAVLDFEAARLPELQAGIHSDLWAMTFLLLMGFRSQTRKLTSISKQHHVQLKFVASGMYDQIPHWAEPSRTEVEGWSGLSGEDGRIFEAGCRADPTGGIQVVDGSGECFGVEIMDCPDVVACTRQASYFRAPKSMIIWFKACEPLANLQRLEFRDLGRGNEWICREAAKEGVLCAKRSAVEASQRLSSAATLTEYPRSANPLECNARPLENSPKDYPQRAPKGRGAESHSFRSRGVACGGERREGGRATRNPYHEQPRRRANYRFPHDRQLGIVPHDDALVVTLDVGNCTIKRILVDNGSSADIVFLSTLEKMGINPQSRPTAATGWSTME</sequence>
<evidence type="ECO:0000313" key="3">
    <source>
        <dbReference type="Proteomes" id="UP000796880"/>
    </source>
</evidence>
<comment type="caution">
    <text evidence="2">The sequence shown here is derived from an EMBL/GenBank/DDBJ whole genome shotgun (WGS) entry which is preliminary data.</text>
</comment>
<keyword evidence="3" id="KW-1185">Reference proteome</keyword>
<gene>
    <name evidence="2" type="ORF">FNV43_RR13235</name>
</gene>
<feature type="region of interest" description="Disordered" evidence="1">
    <location>
        <begin position="216"/>
        <end position="275"/>
    </location>
</feature>
<dbReference type="PANTHER" id="PTHR33240">
    <property type="entry name" value="OS08G0508500 PROTEIN"/>
    <property type="match status" value="1"/>
</dbReference>
<dbReference type="AlphaFoldDB" id="A0A8K0H0Q3"/>
<evidence type="ECO:0000256" key="1">
    <source>
        <dbReference type="SAM" id="MobiDB-lite"/>
    </source>
</evidence>